<dbReference type="PANTHER" id="PTHR36435">
    <property type="entry name" value="SLR1288 PROTEIN"/>
    <property type="match status" value="1"/>
</dbReference>
<gene>
    <name evidence="3" type="ORF">CNEO2_90077</name>
    <name evidence="4" type="ORF">CQ394_13445</name>
</gene>
<keyword evidence="5" id="KW-1185">Reference proteome</keyword>
<comment type="caution">
    <text evidence="4">The sequence shown here is derived from an EMBL/GenBank/DDBJ whole genome shotgun (WGS) entry which is preliminary data.</text>
</comment>
<dbReference type="PANTHER" id="PTHR36435:SF1">
    <property type="entry name" value="CAAX AMINO TERMINAL PROTEASE FAMILY PROTEIN"/>
    <property type="match status" value="1"/>
</dbReference>
<keyword evidence="4" id="KW-0378">Hydrolase</keyword>
<proteinExistence type="predicted"/>
<dbReference type="GO" id="GO:0080120">
    <property type="term" value="P:CAAX-box protein maturation"/>
    <property type="evidence" value="ECO:0007669"/>
    <property type="project" value="UniProtKB-ARBA"/>
</dbReference>
<reference evidence="4 5" key="1">
    <citation type="submission" date="2017-10" db="EMBL/GenBank/DDBJ databases">
        <title>Effective Description of Clostridium neonatale sp. nov. linked to necrotizing enterocolitis in neonates and a clarification of species assignable to the genus Clostridium (Prazmowski 1880) emend. Lawson and Rainey 2016.</title>
        <authorList>
            <person name="Bernard K."/>
            <person name="Burdz T."/>
            <person name="Wiebe D."/>
            <person name="Balcewich B."/>
            <person name="Alfa M."/>
            <person name="Bernier A.-M."/>
        </authorList>
    </citation>
    <scope>NUCLEOTIDE SEQUENCE [LARGE SCALE GENOMIC DNA]</scope>
    <source>
        <strain evidence="4 5">LCDC99A005</strain>
    </source>
</reference>
<evidence type="ECO:0000259" key="2">
    <source>
        <dbReference type="Pfam" id="PF02517"/>
    </source>
</evidence>
<feature type="domain" description="CAAX prenyl protease 2/Lysostaphin resistance protein A-like" evidence="2">
    <location>
        <begin position="157"/>
        <end position="243"/>
    </location>
</feature>
<reference evidence="3" key="2">
    <citation type="submission" date="2022-10" db="EMBL/GenBank/DDBJ databases">
        <authorList>
            <person name="Aires J."/>
            <person name="Mesa V."/>
        </authorList>
    </citation>
    <scope>NUCLEOTIDE SEQUENCE</scope>
    <source>
        <strain evidence="3">Clostridium neonatale JD116</strain>
    </source>
</reference>
<dbReference type="STRING" id="137838.GCA_001458595_04182"/>
<feature type="transmembrane region" description="Helical" evidence="1">
    <location>
        <begin position="257"/>
        <end position="277"/>
    </location>
</feature>
<dbReference type="OrthoDB" id="4177129at2"/>
<dbReference type="GO" id="GO:0008237">
    <property type="term" value="F:metallopeptidase activity"/>
    <property type="evidence" value="ECO:0007669"/>
    <property type="project" value="UniProtKB-KW"/>
</dbReference>
<name>A0A2A7MMR8_9CLOT</name>
<feature type="transmembrane region" description="Helical" evidence="1">
    <location>
        <begin position="110"/>
        <end position="139"/>
    </location>
</feature>
<evidence type="ECO:0000256" key="1">
    <source>
        <dbReference type="SAM" id="Phobius"/>
    </source>
</evidence>
<evidence type="ECO:0000313" key="5">
    <source>
        <dbReference type="Proteomes" id="UP000220840"/>
    </source>
</evidence>
<evidence type="ECO:0000313" key="3">
    <source>
        <dbReference type="EMBL" id="CAI3701931.1"/>
    </source>
</evidence>
<dbReference type="AlphaFoldDB" id="A0A2A7MMR8"/>
<evidence type="ECO:0000313" key="4">
    <source>
        <dbReference type="EMBL" id="PEG32651.1"/>
    </source>
</evidence>
<feature type="transmembrane region" description="Helical" evidence="1">
    <location>
        <begin position="309"/>
        <end position="328"/>
    </location>
</feature>
<dbReference type="EMBL" id="CAMTCP010000303">
    <property type="protein sequence ID" value="CAI3701931.1"/>
    <property type="molecule type" value="Genomic_DNA"/>
</dbReference>
<dbReference type="InterPro" id="IPR052710">
    <property type="entry name" value="CAAX_protease"/>
</dbReference>
<keyword evidence="1" id="KW-1133">Transmembrane helix</keyword>
<dbReference type="GO" id="GO:0006508">
    <property type="term" value="P:proteolysis"/>
    <property type="evidence" value="ECO:0007669"/>
    <property type="project" value="UniProtKB-KW"/>
</dbReference>
<dbReference type="Proteomes" id="UP000220840">
    <property type="component" value="Unassembled WGS sequence"/>
</dbReference>
<feature type="transmembrane region" description="Helical" evidence="1">
    <location>
        <begin position="159"/>
        <end position="180"/>
    </location>
</feature>
<dbReference type="InterPro" id="IPR003675">
    <property type="entry name" value="Rce1/LyrA-like_dom"/>
</dbReference>
<dbReference type="Proteomes" id="UP001189143">
    <property type="component" value="Unassembled WGS sequence"/>
</dbReference>
<dbReference type="EMBL" id="PDCJ01000001">
    <property type="protein sequence ID" value="PEG32651.1"/>
    <property type="molecule type" value="Genomic_DNA"/>
</dbReference>
<accession>A0A2A7MMR8</accession>
<dbReference type="RefSeq" id="WP_058296793.1">
    <property type="nucleotide sequence ID" value="NZ_CAKJVD010000044.1"/>
</dbReference>
<dbReference type="GO" id="GO:0004175">
    <property type="term" value="F:endopeptidase activity"/>
    <property type="evidence" value="ECO:0007669"/>
    <property type="project" value="UniProtKB-ARBA"/>
</dbReference>
<organism evidence="4 5">
    <name type="scientific">Clostridium neonatale</name>
    <dbReference type="NCBI Taxonomy" id="137838"/>
    <lineage>
        <taxon>Bacteria</taxon>
        <taxon>Bacillati</taxon>
        <taxon>Bacillota</taxon>
        <taxon>Clostridia</taxon>
        <taxon>Eubacteriales</taxon>
        <taxon>Clostridiaceae</taxon>
        <taxon>Clostridium</taxon>
    </lineage>
</organism>
<feature type="transmembrane region" description="Helical" evidence="1">
    <location>
        <begin position="30"/>
        <end position="55"/>
    </location>
</feature>
<protein>
    <submittedName>
        <fullName evidence="4">CPBP family intramembrane metalloprotease domain-containing protein</fullName>
    </submittedName>
    <submittedName>
        <fullName evidence="3">Membrane protein, CAAX domain</fullName>
    </submittedName>
</protein>
<keyword evidence="4" id="KW-0482">Metalloprotease</keyword>
<sequence>MIDDFQEQLATKSEILKDHIKESAGKCTRLMIILGLLPQLLVILSQIILVIYSMISKNSSLILDKEFLNIVLGIVPCILVDILVIIIGLKSANLSIKRDIFKKVKYSKSIIPLGMISVGGVLLVSTGIYLIYSTIIQIIGLTIPAPDFTFPSSMSMQVIYILYICILGPLLEEIIFRGIVLKSMKKHGEFTAVIFTSIIFAMFHLNLVQFMTPLLLGILLAFVTVKTDSIVPAIIIHMFNNTIATVISCISGYNQILSSIISTIIIMGGVIGLIIFINKYKNDFKLMVRENNKIFSFKKRLGYCFFNKWSIGYIIFYVAFILINFIFFNI</sequence>
<feature type="transmembrane region" description="Helical" evidence="1">
    <location>
        <begin position="192"/>
        <end position="223"/>
    </location>
</feature>
<feature type="transmembrane region" description="Helical" evidence="1">
    <location>
        <begin position="67"/>
        <end position="89"/>
    </location>
</feature>
<dbReference type="GeneID" id="68879169"/>
<keyword evidence="1" id="KW-0812">Transmembrane</keyword>
<keyword evidence="1" id="KW-0472">Membrane</keyword>
<keyword evidence="4" id="KW-0645">Protease</keyword>
<dbReference type="Pfam" id="PF02517">
    <property type="entry name" value="Rce1-like"/>
    <property type="match status" value="1"/>
</dbReference>